<proteinExistence type="predicted"/>
<comment type="caution">
    <text evidence="2">The sequence shown here is derived from an EMBL/GenBank/DDBJ whole genome shotgun (WGS) entry which is preliminary data.</text>
</comment>
<feature type="compositionally biased region" description="Gly residues" evidence="1">
    <location>
        <begin position="41"/>
        <end position="53"/>
    </location>
</feature>
<keyword evidence="3" id="KW-1185">Reference proteome</keyword>
<evidence type="ECO:0000256" key="1">
    <source>
        <dbReference type="SAM" id="MobiDB-lite"/>
    </source>
</evidence>
<feature type="compositionally biased region" description="Pro residues" evidence="1">
    <location>
        <begin position="111"/>
        <end position="120"/>
    </location>
</feature>
<feature type="region of interest" description="Disordered" evidence="1">
    <location>
        <begin position="38"/>
        <end position="131"/>
    </location>
</feature>
<protein>
    <submittedName>
        <fullName evidence="2">Uncharacterized protein</fullName>
    </submittedName>
</protein>
<organism evidence="2 3">
    <name type="scientific">Henosepilachna vigintioctopunctata</name>
    <dbReference type="NCBI Taxonomy" id="420089"/>
    <lineage>
        <taxon>Eukaryota</taxon>
        <taxon>Metazoa</taxon>
        <taxon>Ecdysozoa</taxon>
        <taxon>Arthropoda</taxon>
        <taxon>Hexapoda</taxon>
        <taxon>Insecta</taxon>
        <taxon>Pterygota</taxon>
        <taxon>Neoptera</taxon>
        <taxon>Endopterygota</taxon>
        <taxon>Coleoptera</taxon>
        <taxon>Polyphaga</taxon>
        <taxon>Cucujiformia</taxon>
        <taxon>Coccinelloidea</taxon>
        <taxon>Coccinellidae</taxon>
        <taxon>Epilachninae</taxon>
        <taxon>Epilachnini</taxon>
        <taxon>Henosepilachna</taxon>
    </lineage>
</organism>
<dbReference type="EMBL" id="JARQZJ010000105">
    <property type="protein sequence ID" value="KAK9887153.1"/>
    <property type="molecule type" value="Genomic_DNA"/>
</dbReference>
<dbReference type="AlphaFoldDB" id="A0AAW1UWD8"/>
<reference evidence="2 3" key="1">
    <citation type="submission" date="2023-03" db="EMBL/GenBank/DDBJ databases">
        <title>Genome insight into feeding habits of ladybird beetles.</title>
        <authorList>
            <person name="Li H.-S."/>
            <person name="Huang Y.-H."/>
            <person name="Pang H."/>
        </authorList>
    </citation>
    <scope>NUCLEOTIDE SEQUENCE [LARGE SCALE GENOMIC DNA]</scope>
    <source>
        <strain evidence="2">SYSU_2023b</strain>
        <tissue evidence="2">Whole body</tissue>
    </source>
</reference>
<name>A0AAW1UWD8_9CUCU</name>
<evidence type="ECO:0000313" key="2">
    <source>
        <dbReference type="EMBL" id="KAK9887153.1"/>
    </source>
</evidence>
<dbReference type="Proteomes" id="UP001431783">
    <property type="component" value="Unassembled WGS sequence"/>
</dbReference>
<sequence>MMNAIKELKSYKAPGIDDIRSETLEEISYSIVENPDFEAPIGGGYPEGSGNGEFGFIPPPPPPPDGKNCIYDKEDFCNEILSPDNAAGLGYRGEKGDRGPRGPPGESIRGPPGPPGPQGPLGPEVSFKVLE</sequence>
<accession>A0AAW1UWD8</accession>
<evidence type="ECO:0000313" key="3">
    <source>
        <dbReference type="Proteomes" id="UP001431783"/>
    </source>
</evidence>
<gene>
    <name evidence="2" type="ORF">WA026_020601</name>
</gene>